<feature type="domain" description="DUF7144" evidence="3">
    <location>
        <begin position="34"/>
        <end position="143"/>
    </location>
</feature>
<proteinExistence type="predicted"/>
<feature type="compositionally biased region" description="Low complexity" evidence="1">
    <location>
        <begin position="8"/>
        <end position="18"/>
    </location>
</feature>
<evidence type="ECO:0000259" key="3">
    <source>
        <dbReference type="Pfam" id="PF23636"/>
    </source>
</evidence>
<feature type="transmembrane region" description="Helical" evidence="2">
    <location>
        <begin position="127"/>
        <end position="144"/>
    </location>
</feature>
<reference evidence="4 5" key="1">
    <citation type="submission" date="2016-06" db="EMBL/GenBank/DDBJ databases">
        <authorList>
            <person name="Kjaerup R.B."/>
            <person name="Dalgaard T.S."/>
            <person name="Juul-Madsen H.R."/>
        </authorList>
    </citation>
    <scope>NUCLEOTIDE SEQUENCE [LARGE SCALE GENOMIC DNA]</scope>
    <source>
        <strain evidence="4 5">DSM 45626</strain>
    </source>
</reference>
<dbReference type="InterPro" id="IPR055568">
    <property type="entry name" value="DUF7144"/>
</dbReference>
<keyword evidence="2" id="KW-1133">Transmembrane helix</keyword>
<evidence type="ECO:0000313" key="4">
    <source>
        <dbReference type="EMBL" id="SCE80209.1"/>
    </source>
</evidence>
<feature type="transmembrane region" description="Helical" evidence="2">
    <location>
        <begin position="75"/>
        <end position="95"/>
    </location>
</feature>
<gene>
    <name evidence="4" type="ORF">GA0070558_107125</name>
</gene>
<evidence type="ECO:0000256" key="2">
    <source>
        <dbReference type="SAM" id="Phobius"/>
    </source>
</evidence>
<dbReference type="AlphaFoldDB" id="A0A1C4V8X5"/>
<name>A0A1C4V8X5_9ACTN</name>
<feature type="transmembrane region" description="Helical" evidence="2">
    <location>
        <begin position="102"/>
        <end position="121"/>
    </location>
</feature>
<evidence type="ECO:0000313" key="5">
    <source>
        <dbReference type="Proteomes" id="UP000199375"/>
    </source>
</evidence>
<feature type="transmembrane region" description="Helical" evidence="2">
    <location>
        <begin position="34"/>
        <end position="55"/>
    </location>
</feature>
<keyword evidence="2" id="KW-0812">Transmembrane</keyword>
<organism evidence="4 5">
    <name type="scientific">Micromonospora haikouensis</name>
    <dbReference type="NCBI Taxonomy" id="686309"/>
    <lineage>
        <taxon>Bacteria</taxon>
        <taxon>Bacillati</taxon>
        <taxon>Actinomycetota</taxon>
        <taxon>Actinomycetes</taxon>
        <taxon>Micromonosporales</taxon>
        <taxon>Micromonosporaceae</taxon>
        <taxon>Micromonospora</taxon>
    </lineage>
</organism>
<protein>
    <recommendedName>
        <fullName evidence="3">DUF7144 domain-containing protein</fullName>
    </recommendedName>
</protein>
<dbReference type="Proteomes" id="UP000199375">
    <property type="component" value="Unassembled WGS sequence"/>
</dbReference>
<evidence type="ECO:0000256" key="1">
    <source>
        <dbReference type="SAM" id="MobiDB-lite"/>
    </source>
</evidence>
<keyword evidence="2" id="KW-0472">Membrane</keyword>
<accession>A0A1C4V8X5</accession>
<dbReference type="EMBL" id="FMCW01000007">
    <property type="protein sequence ID" value="SCE80209.1"/>
    <property type="molecule type" value="Genomic_DNA"/>
</dbReference>
<feature type="region of interest" description="Disordered" evidence="1">
    <location>
        <begin position="1"/>
        <end position="28"/>
    </location>
</feature>
<sequence length="161" mass="16322">MRGQQSNPNGPAPRRVGPPAGGAGSADARRSRRLVAGLLLGVAGAIDASVGAGAVRVDPYVVIDEGFRRLDVTGWAWLQLATGLAVIAAALALTVDRRATACAAIGAGAFGVLLTVALFAYQPVERVMSGLLAAVAVWLLAGHLRATPGRRPGPPAGREVS</sequence>
<dbReference type="Pfam" id="PF23636">
    <property type="entry name" value="DUF7144"/>
    <property type="match status" value="1"/>
</dbReference>
<dbReference type="RefSeq" id="WP_091277699.1">
    <property type="nucleotide sequence ID" value="NZ_FMCW01000007.1"/>
</dbReference>